<feature type="domain" description="N-acetyltransferase" evidence="1">
    <location>
        <begin position="5"/>
        <end position="158"/>
    </location>
</feature>
<evidence type="ECO:0000313" key="3">
    <source>
        <dbReference type="Proteomes" id="UP001153404"/>
    </source>
</evidence>
<reference evidence="2" key="1">
    <citation type="submission" date="2022-10" db="EMBL/GenBank/DDBJ databases">
        <title>Comparative genomic analysis of Cohnella hashimotonis sp. nov., isolated from the International Space Station.</title>
        <authorList>
            <person name="Simpson A."/>
            <person name="Venkateswaran K."/>
        </authorList>
    </citation>
    <scope>NUCLEOTIDE SEQUENCE</scope>
    <source>
        <strain evidence="2">DSM 28161</strain>
    </source>
</reference>
<accession>A0A9X4QS64</accession>
<keyword evidence="3" id="KW-1185">Reference proteome</keyword>
<proteinExistence type="predicted"/>
<dbReference type="PROSITE" id="PS51186">
    <property type="entry name" value="GNAT"/>
    <property type="match status" value="1"/>
</dbReference>
<dbReference type="Pfam" id="PF00583">
    <property type="entry name" value="Acetyltransf_1"/>
    <property type="match status" value="1"/>
</dbReference>
<organism evidence="2 3">
    <name type="scientific">Cohnella rhizosphaerae</name>
    <dbReference type="NCBI Taxonomy" id="1457232"/>
    <lineage>
        <taxon>Bacteria</taxon>
        <taxon>Bacillati</taxon>
        <taxon>Bacillota</taxon>
        <taxon>Bacilli</taxon>
        <taxon>Bacillales</taxon>
        <taxon>Paenibacillaceae</taxon>
        <taxon>Cohnella</taxon>
    </lineage>
</organism>
<dbReference type="CDD" id="cd04301">
    <property type="entry name" value="NAT_SF"/>
    <property type="match status" value="1"/>
</dbReference>
<dbReference type="GO" id="GO:0016747">
    <property type="term" value="F:acyltransferase activity, transferring groups other than amino-acyl groups"/>
    <property type="evidence" value="ECO:0007669"/>
    <property type="project" value="InterPro"/>
</dbReference>
<dbReference type="EMBL" id="JAPDIA010000003">
    <property type="protein sequence ID" value="MDG0809008.1"/>
    <property type="molecule type" value="Genomic_DNA"/>
</dbReference>
<evidence type="ECO:0000259" key="1">
    <source>
        <dbReference type="PROSITE" id="PS51186"/>
    </source>
</evidence>
<dbReference type="InterPro" id="IPR016181">
    <property type="entry name" value="Acyl_CoA_acyltransferase"/>
</dbReference>
<dbReference type="AlphaFoldDB" id="A0A9X4QS64"/>
<comment type="caution">
    <text evidence="2">The sequence shown here is derived from an EMBL/GenBank/DDBJ whole genome shotgun (WGS) entry which is preliminary data.</text>
</comment>
<dbReference type="Gene3D" id="3.40.630.30">
    <property type="match status" value="1"/>
</dbReference>
<dbReference type="RefSeq" id="WP_277530037.1">
    <property type="nucleotide sequence ID" value="NZ_JAPDIA010000003.1"/>
</dbReference>
<dbReference type="Proteomes" id="UP001153404">
    <property type="component" value="Unassembled WGS sequence"/>
</dbReference>
<sequence length="177" mass="19793">MTQKIVIKQLAEEAEVRELDTVFSRTYPWYHPGHYDNRYLEENRQGLRITLIAKVDGNVAGCCHLLYRSDYPGFAEAGIPEVNALDVLPAYRRSGIASRMLQALEDIASRGSSYIGLGVGLYRDYGAAQILYAKRGYVLDGQGIMYKNRAVAPGQTVAVDDDLLLYLIKDLTKANKE</sequence>
<protein>
    <submittedName>
        <fullName evidence="2">GNAT family N-acetyltransferase</fullName>
    </submittedName>
</protein>
<dbReference type="SUPFAM" id="SSF55729">
    <property type="entry name" value="Acyl-CoA N-acyltransferases (Nat)"/>
    <property type="match status" value="1"/>
</dbReference>
<gene>
    <name evidence="2" type="ORF">OMP40_06185</name>
</gene>
<dbReference type="InterPro" id="IPR000182">
    <property type="entry name" value="GNAT_dom"/>
</dbReference>
<evidence type="ECO:0000313" key="2">
    <source>
        <dbReference type="EMBL" id="MDG0809008.1"/>
    </source>
</evidence>
<name>A0A9X4QS64_9BACL</name>